<evidence type="ECO:0000313" key="3">
    <source>
        <dbReference type="Proteomes" id="UP000078559"/>
    </source>
</evidence>
<evidence type="ECO:0000256" key="1">
    <source>
        <dbReference type="SAM" id="MobiDB-lite"/>
    </source>
</evidence>
<dbReference type="AlphaFoldDB" id="A0A194W5V6"/>
<protein>
    <submittedName>
        <fullName evidence="2">Uncharacterized protein</fullName>
    </submittedName>
</protein>
<gene>
    <name evidence="2" type="ORF">VM1G_07480</name>
</gene>
<proteinExistence type="predicted"/>
<organism evidence="2 3">
    <name type="scientific">Cytospora mali</name>
    <name type="common">Apple Valsa canker fungus</name>
    <name type="synonym">Valsa mali</name>
    <dbReference type="NCBI Taxonomy" id="578113"/>
    <lineage>
        <taxon>Eukaryota</taxon>
        <taxon>Fungi</taxon>
        <taxon>Dikarya</taxon>
        <taxon>Ascomycota</taxon>
        <taxon>Pezizomycotina</taxon>
        <taxon>Sordariomycetes</taxon>
        <taxon>Sordariomycetidae</taxon>
        <taxon>Diaporthales</taxon>
        <taxon>Cytosporaceae</taxon>
        <taxon>Cytospora</taxon>
    </lineage>
</organism>
<dbReference type="Proteomes" id="UP000078559">
    <property type="component" value="Chromosome 8"/>
</dbReference>
<feature type="region of interest" description="Disordered" evidence="1">
    <location>
        <begin position="1"/>
        <end position="20"/>
    </location>
</feature>
<dbReference type="OrthoDB" id="5227693at2759"/>
<accession>A0A194W5V6</accession>
<name>A0A194W5V6_CYTMA</name>
<dbReference type="EMBL" id="CM003105">
    <property type="protein sequence ID" value="KUI71859.1"/>
    <property type="molecule type" value="Genomic_DNA"/>
</dbReference>
<evidence type="ECO:0000313" key="2">
    <source>
        <dbReference type="EMBL" id="KUI71859.1"/>
    </source>
</evidence>
<keyword evidence="3" id="KW-1185">Reference proteome</keyword>
<reference evidence="2" key="1">
    <citation type="submission" date="2014-12" db="EMBL/GenBank/DDBJ databases">
        <title>Genome Sequence of Valsa Canker Pathogens Uncovers a Specific Adaption of Colonization on Woody Bark.</title>
        <authorList>
            <person name="Yin Z."/>
            <person name="Liu H."/>
            <person name="Gao X."/>
            <person name="Li Z."/>
            <person name="Song N."/>
            <person name="Ke X."/>
            <person name="Dai Q."/>
            <person name="Wu Y."/>
            <person name="Sun Y."/>
            <person name="Xu J.-R."/>
            <person name="Kang Z.K."/>
            <person name="Wang L."/>
            <person name="Huang L."/>
        </authorList>
    </citation>
    <scope>NUCLEOTIDE SEQUENCE [LARGE SCALE GENOMIC DNA]</scope>
    <source>
        <strain evidence="2">03-8</strain>
    </source>
</reference>
<sequence>MKDGRLPIGHQGVPGTASSKSDIESVRASWLALLEHTKTYQKGVYAAFEHEARRHEDHGGDVAEKGEVKRQWLDDYKRAAGDSALTIPMAKAITISWDFMPPEIVKPFATISLHDLLILCHRLQLDWTEVNPMEGKLTAQDDYGNDVSSYSVRGLGLMIQFRHDTGRSEISRTLKPGIGRVKQYEPEDMMIPSSNADKLAFGIIPGDTRLGLDDVVVARNEDCLNYVFSLYDDVIDGQQKARGLLQRGFNGDITKSGIDQLVPLISPCMVLPNCKTIQARLPNRYCQIGVLEVMEGYVVFNNRITNLLDSKSLRPQRIEVLEIIMRHWREIKEEVGPWAPANVRNIADKAKLSTTMARVHESCTSWLENWSSEFLEKVDEAHKMVWARKTPYARPRDQRPVHDLMRFHLLRAFELREKARQRLQEKGHVDTYGLNWNESPIFSAMMHIQIDEVGELAREIVAHILGNQDTHNLQDQHGEQLDGLIESVASAWFMMIFRALVFNRSVTFIEPRRPGAGGRPYNLIPAQWLYSQIPVHIS</sequence>